<accession>A0A938YA14</accession>
<dbReference type="InterPro" id="IPR036217">
    <property type="entry name" value="MethylDNA_cys_MeTrfase_DNAb"/>
</dbReference>
<feature type="domain" description="Methylated-DNA-[protein]-cysteine S-methyltransferase DNA binding" evidence="2">
    <location>
        <begin position="2"/>
        <end position="72"/>
    </location>
</feature>
<dbReference type="PANTHER" id="PTHR42942">
    <property type="entry name" value="6-O-METHYLGUANINE DNA METHYLTRANSFERASE"/>
    <property type="match status" value="1"/>
</dbReference>
<dbReference type="InterPro" id="IPR052520">
    <property type="entry name" value="ATL_DNA_repair"/>
</dbReference>
<dbReference type="GO" id="GO:0006281">
    <property type="term" value="P:DNA repair"/>
    <property type="evidence" value="ECO:0007669"/>
    <property type="project" value="InterPro"/>
</dbReference>
<proteinExistence type="predicted"/>
<comment type="caution">
    <text evidence="3">The sequence shown here is derived from an EMBL/GenBank/DDBJ whole genome shotgun (WGS) entry which is preliminary data.</text>
</comment>
<dbReference type="InterPro" id="IPR014048">
    <property type="entry name" value="MethylDNA_cys_MeTrfase_DNA-bd"/>
</dbReference>
<dbReference type="Pfam" id="PF01035">
    <property type="entry name" value="DNA_binding_1"/>
    <property type="match status" value="1"/>
</dbReference>
<evidence type="ECO:0000256" key="1">
    <source>
        <dbReference type="ARBA" id="ARBA00022763"/>
    </source>
</evidence>
<dbReference type="AlphaFoldDB" id="A0A938YA14"/>
<name>A0A938YA14_9ACTN</name>
<dbReference type="PANTHER" id="PTHR42942:SF1">
    <property type="entry name" value="ALKYLTRANSFERASE-LIKE PROTEIN 1"/>
    <property type="match status" value="1"/>
</dbReference>
<keyword evidence="1" id="KW-0227">DNA damage</keyword>
<gene>
    <name evidence="3" type="ORF">JL106_00660</name>
</gene>
<dbReference type="SUPFAM" id="SSF46767">
    <property type="entry name" value="Methylated DNA-protein cysteine methyltransferase, C-terminal domain"/>
    <property type="match status" value="1"/>
</dbReference>
<organism evidence="3 4">
    <name type="scientific">Nakamurella leprariae</name>
    <dbReference type="NCBI Taxonomy" id="2803911"/>
    <lineage>
        <taxon>Bacteria</taxon>
        <taxon>Bacillati</taxon>
        <taxon>Actinomycetota</taxon>
        <taxon>Actinomycetes</taxon>
        <taxon>Nakamurellales</taxon>
        <taxon>Nakamurellaceae</taxon>
        <taxon>Nakamurella</taxon>
    </lineage>
</organism>
<protein>
    <submittedName>
        <fullName evidence="3">MGMT family protein</fullName>
    </submittedName>
</protein>
<sequence>MLEVVRAVPAGTVVTYGDIAARAGSPSARLAGWVLSNLADESVPWHRVVRADGRMAAHLAVEQRTLLAAEGVLSVDGRVDLRRFRHRPGRDDGLSG</sequence>
<dbReference type="Proteomes" id="UP000663792">
    <property type="component" value="Unassembled WGS sequence"/>
</dbReference>
<dbReference type="Gene3D" id="1.10.10.10">
    <property type="entry name" value="Winged helix-like DNA-binding domain superfamily/Winged helix DNA-binding domain"/>
    <property type="match status" value="1"/>
</dbReference>
<dbReference type="EMBL" id="JAERWK010000001">
    <property type="protein sequence ID" value="MBM9465786.1"/>
    <property type="molecule type" value="Genomic_DNA"/>
</dbReference>
<dbReference type="CDD" id="cd06445">
    <property type="entry name" value="ATase"/>
    <property type="match status" value="1"/>
</dbReference>
<evidence type="ECO:0000313" key="4">
    <source>
        <dbReference type="Proteomes" id="UP000663792"/>
    </source>
</evidence>
<reference evidence="3" key="1">
    <citation type="submission" date="2021-01" db="EMBL/GenBank/DDBJ databases">
        <title>YIM 132084 draft genome.</title>
        <authorList>
            <person name="An D."/>
        </authorList>
    </citation>
    <scope>NUCLEOTIDE SEQUENCE</scope>
    <source>
        <strain evidence="3">YIM 132084</strain>
    </source>
</reference>
<evidence type="ECO:0000313" key="3">
    <source>
        <dbReference type="EMBL" id="MBM9465786.1"/>
    </source>
</evidence>
<dbReference type="InterPro" id="IPR036388">
    <property type="entry name" value="WH-like_DNA-bd_sf"/>
</dbReference>
<keyword evidence="4" id="KW-1185">Reference proteome</keyword>
<evidence type="ECO:0000259" key="2">
    <source>
        <dbReference type="Pfam" id="PF01035"/>
    </source>
</evidence>
<dbReference type="GO" id="GO:0003824">
    <property type="term" value="F:catalytic activity"/>
    <property type="evidence" value="ECO:0007669"/>
    <property type="project" value="InterPro"/>
</dbReference>